<feature type="region of interest" description="Disordered" evidence="1">
    <location>
        <begin position="271"/>
        <end position="427"/>
    </location>
</feature>
<feature type="compositionally biased region" description="Basic and acidic residues" evidence="1">
    <location>
        <begin position="317"/>
        <end position="330"/>
    </location>
</feature>
<dbReference type="PROSITE" id="PS51159">
    <property type="entry name" value="CBM21"/>
    <property type="match status" value="1"/>
</dbReference>
<evidence type="ECO:0000256" key="1">
    <source>
        <dbReference type="SAM" id="MobiDB-lite"/>
    </source>
</evidence>
<sequence length="1131" mass="125144">MECVGRLRPPQACNLLGVPGFSILDVDEDEEDFISIRPKRSPLPRRKSSITDEDLEADVPLCGSRRVSFADAKGLSLVEVKEFDTWEVPKLPGQDAPGATGIDGEEYYLSPLTFSLMLSSEEVFAKVLEQKMELETIDFLPGTTILKGVIRVLNISYSKAVFIRTTLDQWATHFDLLAEYIPGSSDGVTDCFSFRLTLVPWFREQGARVEFCLRYETPEGTYWANNNGKNYVLLCHRRIREDTDTQQKENVNVKSCLKNIRCSWDHRPVGSQSLSTVENVSPKPAPSQDTAAAEKSSLELDKRKASNKSDGQVVPSAEEKQKLLMEDRQNRTQRRRRKAERMDKVRNYFAQREADDTDGHKAPPETKQAPPEGNSEFVFEALGTLSEAVLNGEHGSAANKEVESSTGPSSGGEQESTEHPPKDPAIETQILSVTEADRSCQDQDRSRESFTFTTVVAPLYQQVFGRLDADIPSAADVEKQTKTRVDLSEKTPILCKQTLDSRKQDGIDAVQSPAQSEQTQNPRPALADMLEGLGGVCGSFDSDLLSSQTKTRDKDSDGLRGEAQEDDLTRDLSRASDGPPPAEPACLHVAVNVADRNAQIETGDDPKSLLRESGRSGDDADQQSSCDPAEVTQNNDSAKIKNKTSTSLTKEEWLAAENDLESENRDQAVIKTSTNSLSSRPETVFKNVNIIQTESSCKDEITHSVVINIICEAAESMENPESKESKPIDAFGETLEGNDHHGMKNASINDGNFYLAEIDLVKNWEMMVEEEESNILTNEKLIELNAEDCRGMKTDKIEVFLEELIAAEMKAHEAEWERNEEVEKCTDSEPVQVGITEHFVGEKIAEEKDLAFDETVNQSEKETKEEETGQNLESEGGLEFEGKEKFENINKEEQSTLDILADNSGEIEKADPNTEIRDDVKGPDVIGDMEQEVVSDKAHGSTQSDDILPKKDGSYCAKDFRQSCPSEETSALASERSSDGAGQDSSSAESDSDDEVELYMYRLRAAGATAPAGKDKVKEAGFPVGKRPSASRARPPSPVLPSICESADEEQHVSRAQQNRSAAAPSQGNYQKVTWRTSWSNILKSLLCVTLLVVFLAVANRYDFLACFGLYLMSVVWLWCQGEKQVSQSNK</sequence>
<feature type="compositionally biased region" description="Polar residues" evidence="1">
    <location>
        <begin position="404"/>
        <end position="414"/>
    </location>
</feature>
<dbReference type="InterPro" id="IPR038175">
    <property type="entry name" value="CBM21_dom_sf"/>
</dbReference>
<feature type="region of interest" description="Disordered" evidence="1">
    <location>
        <begin position="597"/>
        <end position="644"/>
    </location>
</feature>
<dbReference type="EMBL" id="CM012442">
    <property type="protein sequence ID" value="RVE71554.1"/>
    <property type="molecule type" value="Genomic_DNA"/>
</dbReference>
<feature type="region of interest" description="Disordered" evidence="1">
    <location>
        <begin position="541"/>
        <end position="585"/>
    </location>
</feature>
<dbReference type="PANTHER" id="PTHR12307">
    <property type="entry name" value="PROTEIN PHOSPHATASE 1 REGULATORY SUBUNIT"/>
    <property type="match status" value="1"/>
</dbReference>
<feature type="compositionally biased region" description="Polar residues" evidence="1">
    <location>
        <begin position="622"/>
        <end position="644"/>
    </location>
</feature>
<dbReference type="GO" id="GO:0000164">
    <property type="term" value="C:protein phosphatase type 1 complex"/>
    <property type="evidence" value="ECO:0007669"/>
    <property type="project" value="TreeGrafter"/>
</dbReference>
<feature type="compositionally biased region" description="Polar residues" evidence="1">
    <location>
        <begin position="963"/>
        <end position="972"/>
    </location>
</feature>
<dbReference type="Proteomes" id="UP000283210">
    <property type="component" value="Chromosome 6"/>
</dbReference>
<evidence type="ECO:0000313" key="3">
    <source>
        <dbReference type="EMBL" id="RVE71554.1"/>
    </source>
</evidence>
<proteinExistence type="predicted"/>
<dbReference type="GO" id="GO:2001069">
    <property type="term" value="F:glycogen binding"/>
    <property type="evidence" value="ECO:0007669"/>
    <property type="project" value="TreeGrafter"/>
</dbReference>
<feature type="domain" description="CBM21" evidence="2">
    <location>
        <begin position="126"/>
        <end position="234"/>
    </location>
</feature>
<organism evidence="3 4">
    <name type="scientific">Oryzias javanicus</name>
    <name type="common">Javanese ricefish</name>
    <name type="synonym">Aplocheilus javanicus</name>
    <dbReference type="NCBI Taxonomy" id="123683"/>
    <lineage>
        <taxon>Eukaryota</taxon>
        <taxon>Metazoa</taxon>
        <taxon>Chordata</taxon>
        <taxon>Craniata</taxon>
        <taxon>Vertebrata</taxon>
        <taxon>Euteleostomi</taxon>
        <taxon>Actinopterygii</taxon>
        <taxon>Neopterygii</taxon>
        <taxon>Teleostei</taxon>
        <taxon>Neoteleostei</taxon>
        <taxon>Acanthomorphata</taxon>
        <taxon>Ovalentaria</taxon>
        <taxon>Atherinomorphae</taxon>
        <taxon>Beloniformes</taxon>
        <taxon>Adrianichthyidae</taxon>
        <taxon>Oryziinae</taxon>
        <taxon>Oryzias</taxon>
    </lineage>
</organism>
<evidence type="ECO:0000259" key="2">
    <source>
        <dbReference type="PROSITE" id="PS51159"/>
    </source>
</evidence>
<feature type="compositionally biased region" description="Basic and acidic residues" evidence="1">
    <location>
        <begin position="416"/>
        <end position="425"/>
    </location>
</feature>
<dbReference type="InterPro" id="IPR005036">
    <property type="entry name" value="CBM21_dom"/>
</dbReference>
<dbReference type="PANTHER" id="PTHR12307:SF2">
    <property type="entry name" value="PROTEIN PHOSPHATASE 1 REGULATORY SUBUNIT 3A"/>
    <property type="match status" value="1"/>
</dbReference>
<dbReference type="Gene3D" id="2.60.40.2440">
    <property type="entry name" value="Carbohydrate binding type-21 domain"/>
    <property type="match status" value="1"/>
</dbReference>
<evidence type="ECO:0000313" key="4">
    <source>
        <dbReference type="Proteomes" id="UP000283210"/>
    </source>
</evidence>
<feature type="region of interest" description="Disordered" evidence="1">
    <location>
        <begin position="497"/>
        <end position="522"/>
    </location>
</feature>
<reference evidence="3 4" key="1">
    <citation type="submission" date="2018-11" db="EMBL/GenBank/DDBJ databases">
        <authorList>
            <person name="Lopez-Roques C."/>
            <person name="Donnadieu C."/>
            <person name="Bouchez O."/>
            <person name="Klopp C."/>
            <person name="Cabau C."/>
            <person name="Zahm M."/>
        </authorList>
    </citation>
    <scope>NUCLEOTIDE SEQUENCE [LARGE SCALE GENOMIC DNA]</scope>
    <source>
        <strain evidence="3">RS831</strain>
        <tissue evidence="3">Whole body</tissue>
    </source>
</reference>
<dbReference type="InterPro" id="IPR050782">
    <property type="entry name" value="PP1_regulatory_subunit_3"/>
</dbReference>
<feature type="compositionally biased region" description="Basic and acidic residues" evidence="1">
    <location>
        <begin position="550"/>
        <end position="574"/>
    </location>
</feature>
<feature type="region of interest" description="Disordered" evidence="1">
    <location>
        <begin position="902"/>
        <end position="994"/>
    </location>
</feature>
<dbReference type="Pfam" id="PF03370">
    <property type="entry name" value="CBM_21"/>
    <property type="match status" value="1"/>
</dbReference>
<gene>
    <name evidence="3" type="ORF">OJAV_G00052870</name>
</gene>
<dbReference type="CDD" id="cd22255">
    <property type="entry name" value="PBD_PPP1R3A"/>
    <property type="match status" value="1"/>
</dbReference>
<feature type="compositionally biased region" description="Basic and acidic residues" evidence="1">
    <location>
        <begin position="604"/>
        <end position="618"/>
    </location>
</feature>
<keyword evidence="4" id="KW-1185">Reference proteome</keyword>
<feature type="compositionally biased region" description="Basic and acidic residues" evidence="1">
    <location>
        <begin position="906"/>
        <end position="922"/>
    </location>
</feature>
<dbReference type="AlphaFoldDB" id="A0A437D9U3"/>
<feature type="compositionally biased region" description="Basic and acidic residues" evidence="1">
    <location>
        <begin position="947"/>
        <end position="961"/>
    </location>
</feature>
<accession>A0A437D9U3</accession>
<dbReference type="GO" id="GO:0008157">
    <property type="term" value="F:protein phosphatase 1 binding"/>
    <property type="evidence" value="ECO:0007669"/>
    <property type="project" value="TreeGrafter"/>
</dbReference>
<name>A0A437D9U3_ORYJA</name>
<feature type="region of interest" description="Disordered" evidence="1">
    <location>
        <begin position="852"/>
        <end position="883"/>
    </location>
</feature>
<feature type="region of interest" description="Disordered" evidence="1">
    <location>
        <begin position="1010"/>
        <end position="1040"/>
    </location>
</feature>
<protein>
    <recommendedName>
        <fullName evidence="2">CBM21 domain-containing protein</fullName>
    </recommendedName>
</protein>
<feature type="compositionally biased region" description="Basic and acidic residues" evidence="1">
    <location>
        <begin position="340"/>
        <end position="364"/>
    </location>
</feature>
<feature type="compositionally biased region" description="Low complexity" evidence="1">
    <location>
        <begin position="979"/>
        <end position="989"/>
    </location>
</feature>
<feature type="compositionally biased region" description="Polar residues" evidence="1">
    <location>
        <begin position="512"/>
        <end position="522"/>
    </location>
</feature>
<reference evidence="3 4" key="2">
    <citation type="submission" date="2019-01" db="EMBL/GenBank/DDBJ databases">
        <title>A chromosome length genome reference of the Java medaka (oryzias javanicus).</title>
        <authorList>
            <person name="Herpin A."/>
            <person name="Takehana Y."/>
            <person name="Naruse K."/>
            <person name="Ansai S."/>
            <person name="Kawaguchi M."/>
        </authorList>
    </citation>
    <scope>NUCLEOTIDE SEQUENCE [LARGE SCALE GENOMIC DNA]</scope>
    <source>
        <strain evidence="3">RS831</strain>
        <tissue evidence="3">Whole body</tissue>
    </source>
</reference>
<dbReference type="GO" id="GO:0005979">
    <property type="term" value="P:regulation of glycogen biosynthetic process"/>
    <property type="evidence" value="ECO:0007669"/>
    <property type="project" value="TreeGrafter"/>
</dbReference>
<dbReference type="OrthoDB" id="1881at2759"/>